<dbReference type="GO" id="GO:0005634">
    <property type="term" value="C:nucleus"/>
    <property type="evidence" value="ECO:0007669"/>
    <property type="project" value="TreeGrafter"/>
</dbReference>
<dbReference type="InterPro" id="IPR036291">
    <property type="entry name" value="NAD(P)-bd_dom_sf"/>
</dbReference>
<feature type="domain" description="NmrA-like" evidence="3">
    <location>
        <begin position="7"/>
        <end position="261"/>
    </location>
</feature>
<reference evidence="4" key="1">
    <citation type="submission" date="2023-03" db="EMBL/GenBank/DDBJ databases">
        <title>Massive genome expansion in bonnet fungi (Mycena s.s.) driven by repeated elements and novel gene families across ecological guilds.</title>
        <authorList>
            <consortium name="Lawrence Berkeley National Laboratory"/>
            <person name="Harder C.B."/>
            <person name="Miyauchi S."/>
            <person name="Viragh M."/>
            <person name="Kuo A."/>
            <person name="Thoen E."/>
            <person name="Andreopoulos B."/>
            <person name="Lu D."/>
            <person name="Skrede I."/>
            <person name="Drula E."/>
            <person name="Henrissat B."/>
            <person name="Morin E."/>
            <person name="Kohler A."/>
            <person name="Barry K."/>
            <person name="LaButti K."/>
            <person name="Morin E."/>
            <person name="Salamov A."/>
            <person name="Lipzen A."/>
            <person name="Mereny Z."/>
            <person name="Hegedus B."/>
            <person name="Baldrian P."/>
            <person name="Stursova M."/>
            <person name="Weitz H."/>
            <person name="Taylor A."/>
            <person name="Grigoriev I.V."/>
            <person name="Nagy L.G."/>
            <person name="Martin F."/>
            <person name="Kauserud H."/>
        </authorList>
    </citation>
    <scope>NUCLEOTIDE SEQUENCE</scope>
    <source>
        <strain evidence="4">CBHHK002</strain>
    </source>
</reference>
<keyword evidence="5" id="KW-1185">Reference proteome</keyword>
<dbReference type="Gene3D" id="3.90.25.10">
    <property type="entry name" value="UDP-galactose 4-epimerase, domain 1"/>
    <property type="match status" value="1"/>
</dbReference>
<evidence type="ECO:0000313" key="4">
    <source>
        <dbReference type="EMBL" id="KAJ7366453.1"/>
    </source>
</evidence>
<comment type="similarity">
    <text evidence="1">Belongs to the NmrA-type oxidoreductase family.</text>
</comment>
<sequence length="317" mass="33611">MTTTSRIVSVFGATGLQGGSVVDALLKHGIFTPRAISRDPQSEASKKLAARGVQVVKGDALNKTGLVGALRGSEAVFAVTVPTFSGSPDQSELAQGRNIVDAAKAAGVQFLVWSSLPSIAELSGGKYKNAVHYEEKAAVRAYTAQSGLRHASLLLPAFLENLYTRPLLKKSDAAQDTDNAPDKYTLTLPIFMSSDTQAWAWIGRDVPAAVLALLTNYTDPDKEGEIDAKTFPVVTAAMTCAELAGRVGMALDAEVSFTSAPPTGLLARDEMFVSHAEYSGLYTATPVPNPDLVALGMQFSTVGEFLESEVRPRFGKK</sequence>
<dbReference type="InterPro" id="IPR051164">
    <property type="entry name" value="NmrA-like_oxidored"/>
</dbReference>
<evidence type="ECO:0000256" key="1">
    <source>
        <dbReference type="ARBA" id="ARBA00006328"/>
    </source>
</evidence>
<accession>A0AAD7F4H3</accession>
<dbReference type="PANTHER" id="PTHR42748:SF7">
    <property type="entry name" value="NMRA LIKE REDOX SENSOR 1-RELATED"/>
    <property type="match status" value="1"/>
</dbReference>
<dbReference type="AlphaFoldDB" id="A0AAD7F4H3"/>
<organism evidence="4 5">
    <name type="scientific">Mycena albidolilacea</name>
    <dbReference type="NCBI Taxonomy" id="1033008"/>
    <lineage>
        <taxon>Eukaryota</taxon>
        <taxon>Fungi</taxon>
        <taxon>Dikarya</taxon>
        <taxon>Basidiomycota</taxon>
        <taxon>Agaricomycotina</taxon>
        <taxon>Agaricomycetes</taxon>
        <taxon>Agaricomycetidae</taxon>
        <taxon>Agaricales</taxon>
        <taxon>Marasmiineae</taxon>
        <taxon>Mycenaceae</taxon>
        <taxon>Mycena</taxon>
    </lineage>
</organism>
<evidence type="ECO:0000256" key="2">
    <source>
        <dbReference type="ARBA" id="ARBA00022857"/>
    </source>
</evidence>
<comment type="caution">
    <text evidence="4">The sequence shown here is derived from an EMBL/GenBank/DDBJ whole genome shotgun (WGS) entry which is preliminary data.</text>
</comment>
<gene>
    <name evidence="4" type="ORF">DFH08DRAFT_763655</name>
</gene>
<evidence type="ECO:0000259" key="3">
    <source>
        <dbReference type="Pfam" id="PF05368"/>
    </source>
</evidence>
<dbReference type="Gene3D" id="3.40.50.720">
    <property type="entry name" value="NAD(P)-binding Rossmann-like Domain"/>
    <property type="match status" value="1"/>
</dbReference>
<evidence type="ECO:0000313" key="5">
    <source>
        <dbReference type="Proteomes" id="UP001218218"/>
    </source>
</evidence>
<dbReference type="SUPFAM" id="SSF51735">
    <property type="entry name" value="NAD(P)-binding Rossmann-fold domains"/>
    <property type="match status" value="1"/>
</dbReference>
<dbReference type="Proteomes" id="UP001218218">
    <property type="component" value="Unassembled WGS sequence"/>
</dbReference>
<dbReference type="Pfam" id="PF05368">
    <property type="entry name" value="NmrA"/>
    <property type="match status" value="1"/>
</dbReference>
<protein>
    <recommendedName>
        <fullName evidence="3">NmrA-like domain-containing protein</fullName>
    </recommendedName>
</protein>
<dbReference type="EMBL" id="JARIHO010000002">
    <property type="protein sequence ID" value="KAJ7366453.1"/>
    <property type="molecule type" value="Genomic_DNA"/>
</dbReference>
<dbReference type="PANTHER" id="PTHR42748">
    <property type="entry name" value="NITROGEN METABOLITE REPRESSION PROTEIN NMRA FAMILY MEMBER"/>
    <property type="match status" value="1"/>
</dbReference>
<proteinExistence type="inferred from homology"/>
<name>A0AAD7F4H3_9AGAR</name>
<keyword evidence="2" id="KW-0521">NADP</keyword>
<dbReference type="InterPro" id="IPR008030">
    <property type="entry name" value="NmrA-like"/>
</dbReference>